<dbReference type="Proteomes" id="UP000182985">
    <property type="component" value="Unassembled WGS sequence"/>
</dbReference>
<dbReference type="OrthoDB" id="7566524at2"/>
<dbReference type="AlphaFoldDB" id="A0A1J6HB27"/>
<gene>
    <name evidence="1" type="ORF">BLA27_27385</name>
</gene>
<protein>
    <recommendedName>
        <fullName evidence="3">Mobilization protein</fullName>
    </recommendedName>
</protein>
<keyword evidence="2" id="KW-1185">Reference proteome</keyword>
<proteinExistence type="predicted"/>
<dbReference type="RefSeq" id="WP_071634507.1">
    <property type="nucleotide sequence ID" value="NZ_MOEC01000060.1"/>
</dbReference>
<comment type="caution">
    <text evidence="1">The sequence shown here is derived from an EMBL/GenBank/DDBJ whole genome shotgun (WGS) entry which is preliminary data.</text>
</comment>
<reference evidence="1 2" key="1">
    <citation type="submission" date="2016-10" db="EMBL/GenBank/DDBJ databases">
        <title>The Draft Genome Sequence of the Potato Rhizosphere Bacteria Ochrobactrum sp. IPA7.2.</title>
        <authorList>
            <person name="Gogoleva N.E."/>
            <person name="Khlopko Y.A."/>
            <person name="Burygin G.L."/>
            <person name="Plotnikov A.O."/>
        </authorList>
    </citation>
    <scope>NUCLEOTIDE SEQUENCE [LARGE SCALE GENOMIC DNA]</scope>
    <source>
        <strain evidence="1 2">IPA7.2</strain>
    </source>
</reference>
<name>A0A1J6HB27_9HYPH</name>
<sequence>MALGDPIKIRLSPERQLIYEDEAARLNKPLGTYLRERLEADDDKRGQLDAFRHEIGAALSSIRHAVEARDSKRGAGETPAAAPSQINNALLLEMVLLLREIGGPERMKRTQAELKRQGLQMWTPSKE</sequence>
<dbReference type="EMBL" id="MOEC01000060">
    <property type="protein sequence ID" value="OIS90316.1"/>
    <property type="molecule type" value="Genomic_DNA"/>
</dbReference>
<evidence type="ECO:0000313" key="1">
    <source>
        <dbReference type="EMBL" id="OIS90316.1"/>
    </source>
</evidence>
<organism evidence="1 2">
    <name type="scientific">Brucella cytisi</name>
    <dbReference type="NCBI Taxonomy" id="407152"/>
    <lineage>
        <taxon>Bacteria</taxon>
        <taxon>Pseudomonadati</taxon>
        <taxon>Pseudomonadota</taxon>
        <taxon>Alphaproteobacteria</taxon>
        <taxon>Hyphomicrobiales</taxon>
        <taxon>Brucellaceae</taxon>
        <taxon>Brucella/Ochrobactrum group</taxon>
        <taxon>Brucella</taxon>
    </lineage>
</organism>
<evidence type="ECO:0008006" key="3">
    <source>
        <dbReference type="Google" id="ProtNLM"/>
    </source>
</evidence>
<accession>A0A1J6HB27</accession>
<evidence type="ECO:0000313" key="2">
    <source>
        <dbReference type="Proteomes" id="UP000182985"/>
    </source>
</evidence>